<gene>
    <name evidence="1" type="ORF">LTS18_000007</name>
</gene>
<protein>
    <submittedName>
        <fullName evidence="1">Uncharacterized protein</fullName>
    </submittedName>
</protein>
<name>A0ACC3DDI6_9PEZI</name>
<accession>A0ACC3DDI6</accession>
<reference evidence="1" key="1">
    <citation type="submission" date="2024-09" db="EMBL/GenBank/DDBJ databases">
        <title>Black Yeasts Isolated from many extreme environments.</title>
        <authorList>
            <person name="Coleine C."/>
            <person name="Stajich J.E."/>
            <person name="Selbmann L."/>
        </authorList>
    </citation>
    <scope>NUCLEOTIDE SEQUENCE</scope>
    <source>
        <strain evidence="1">CCFEE 5737</strain>
    </source>
</reference>
<keyword evidence="2" id="KW-1185">Reference proteome</keyword>
<proteinExistence type="predicted"/>
<organism evidence="1 2">
    <name type="scientific">Coniosporium uncinatum</name>
    <dbReference type="NCBI Taxonomy" id="93489"/>
    <lineage>
        <taxon>Eukaryota</taxon>
        <taxon>Fungi</taxon>
        <taxon>Dikarya</taxon>
        <taxon>Ascomycota</taxon>
        <taxon>Pezizomycotina</taxon>
        <taxon>Dothideomycetes</taxon>
        <taxon>Dothideomycetes incertae sedis</taxon>
        <taxon>Coniosporium</taxon>
    </lineage>
</organism>
<evidence type="ECO:0000313" key="1">
    <source>
        <dbReference type="EMBL" id="KAK3065530.1"/>
    </source>
</evidence>
<comment type="caution">
    <text evidence="1">The sequence shown here is derived from an EMBL/GenBank/DDBJ whole genome shotgun (WGS) entry which is preliminary data.</text>
</comment>
<dbReference type="EMBL" id="JAWDJW010006334">
    <property type="protein sequence ID" value="KAK3065530.1"/>
    <property type="molecule type" value="Genomic_DNA"/>
</dbReference>
<sequence length="344" mass="38675">MTDLTYLFNPPPSPRVDHKPRKQKQSSVHYDAPFFANQIAATSAPELLEQLRNDSENQRQTLLNIPAGVNLTFSSFFSRPAERVLSNASPKMVASAPIKPSESSTRIAQRSNASKLHVHQQAAAMGSQSSMVRDFAHGSELSLYPHDSFSGLPSPAFPYAGRQTYHSKVSSHNSLPSEPSIAATHPMMMSPTPTPSRTNIPQTADQRHDDIPTFKAKGLMITRAAKASGIPYRAPNPEAGIQEQRRFYEERATGMTIHQSIYEKRDQRLKQKQRLLQARQAAEAAGKAVEKQRRADLVEVERLNERVRTQRSARETARRRKKNNLGFRQSLASGLKRMRQMLRR</sequence>
<dbReference type="Proteomes" id="UP001186974">
    <property type="component" value="Unassembled WGS sequence"/>
</dbReference>
<evidence type="ECO:0000313" key="2">
    <source>
        <dbReference type="Proteomes" id="UP001186974"/>
    </source>
</evidence>